<accession>A0ABN8H9K4</accession>
<organism evidence="1 2">
    <name type="scientific">Paenibacillus allorhizoplanae</name>
    <dbReference type="NCBI Taxonomy" id="2905648"/>
    <lineage>
        <taxon>Bacteria</taxon>
        <taxon>Bacillati</taxon>
        <taxon>Bacillota</taxon>
        <taxon>Bacilli</taxon>
        <taxon>Bacillales</taxon>
        <taxon>Paenibacillaceae</taxon>
        <taxon>Paenibacillus</taxon>
    </lineage>
</organism>
<proteinExistence type="predicted"/>
<keyword evidence="2" id="KW-1185">Reference proteome</keyword>
<reference evidence="1" key="1">
    <citation type="submission" date="2022-01" db="EMBL/GenBank/DDBJ databases">
        <authorList>
            <person name="Criscuolo A."/>
        </authorList>
    </citation>
    <scope>NUCLEOTIDE SEQUENCE</scope>
    <source>
        <strain evidence="1">CIP111891</strain>
    </source>
</reference>
<protein>
    <submittedName>
        <fullName evidence="1">Uncharacterized protein</fullName>
    </submittedName>
</protein>
<evidence type="ECO:0000313" key="1">
    <source>
        <dbReference type="EMBL" id="CAH1227877.1"/>
    </source>
</evidence>
<evidence type="ECO:0000313" key="2">
    <source>
        <dbReference type="Proteomes" id="UP000838821"/>
    </source>
</evidence>
<dbReference type="Proteomes" id="UP000838821">
    <property type="component" value="Unassembled WGS sequence"/>
</dbReference>
<comment type="caution">
    <text evidence="1">The sequence shown here is derived from an EMBL/GenBank/DDBJ whole genome shotgun (WGS) entry which is preliminary data.</text>
</comment>
<dbReference type="RefSeq" id="WP_236292423.1">
    <property type="nucleotide sequence ID" value="NZ_CAKMMW010000029.1"/>
</dbReference>
<name>A0ABN8H9K4_9BACL</name>
<dbReference type="EMBL" id="CAKMMW010000029">
    <property type="protein sequence ID" value="CAH1227877.1"/>
    <property type="molecule type" value="Genomic_DNA"/>
</dbReference>
<gene>
    <name evidence="1" type="ORF">PAECIP111891_06194</name>
</gene>
<sequence>MDDYFLVKDGRIVRWDGITLGGTKIRADELVESFGRKALEEIERFGFYTIKKA</sequence>